<evidence type="ECO:0000313" key="3">
    <source>
        <dbReference type="Proteomes" id="UP000663873"/>
    </source>
</evidence>
<evidence type="ECO:0000256" key="1">
    <source>
        <dbReference type="SAM" id="MobiDB-lite"/>
    </source>
</evidence>
<protein>
    <submittedName>
        <fullName evidence="2">Uncharacterized protein</fullName>
    </submittedName>
</protein>
<dbReference type="EMBL" id="CAJOBP010044419">
    <property type="protein sequence ID" value="CAF4780067.1"/>
    <property type="molecule type" value="Genomic_DNA"/>
</dbReference>
<feature type="region of interest" description="Disordered" evidence="1">
    <location>
        <begin position="1"/>
        <end position="153"/>
    </location>
</feature>
<name>A0A821N897_9BILA</name>
<feature type="compositionally biased region" description="Low complexity" evidence="1">
    <location>
        <begin position="46"/>
        <end position="57"/>
    </location>
</feature>
<gene>
    <name evidence="2" type="ORF">UJA718_LOCUS40335</name>
</gene>
<reference evidence="2" key="1">
    <citation type="submission" date="2021-02" db="EMBL/GenBank/DDBJ databases">
        <authorList>
            <person name="Nowell W R."/>
        </authorList>
    </citation>
    <scope>NUCLEOTIDE SEQUENCE</scope>
</reference>
<keyword evidence="3" id="KW-1185">Reference proteome</keyword>
<dbReference type="Proteomes" id="UP000663873">
    <property type="component" value="Unassembled WGS sequence"/>
</dbReference>
<organism evidence="2 3">
    <name type="scientific">Rotaria socialis</name>
    <dbReference type="NCBI Taxonomy" id="392032"/>
    <lineage>
        <taxon>Eukaryota</taxon>
        <taxon>Metazoa</taxon>
        <taxon>Spiralia</taxon>
        <taxon>Gnathifera</taxon>
        <taxon>Rotifera</taxon>
        <taxon>Eurotatoria</taxon>
        <taxon>Bdelloidea</taxon>
        <taxon>Philodinida</taxon>
        <taxon>Philodinidae</taxon>
        <taxon>Rotaria</taxon>
    </lineage>
</organism>
<accession>A0A821N897</accession>
<feature type="compositionally biased region" description="Basic and acidic residues" evidence="1">
    <location>
        <begin position="1"/>
        <end position="12"/>
    </location>
</feature>
<proteinExistence type="predicted"/>
<sequence>MQCNGKWEKDQEITVMRWDQSPQRQSRSLLPAKPENPSKFIENRRPASAQSASSSGRSCEKDISRSFVVNRDPHGSYSTNDDYMHKNNPSAHTDNDTGQDYRPPEYKNPSSNHHHHHHDPQESRSSTCSSSLKQNTDTSFHHDSSHNSTHSTT</sequence>
<dbReference type="AlphaFoldDB" id="A0A821N897"/>
<comment type="caution">
    <text evidence="2">The sequence shown here is derived from an EMBL/GenBank/DDBJ whole genome shotgun (WGS) entry which is preliminary data.</text>
</comment>
<evidence type="ECO:0000313" key="2">
    <source>
        <dbReference type="EMBL" id="CAF4780067.1"/>
    </source>
</evidence>
<feature type="non-terminal residue" evidence="2">
    <location>
        <position position="153"/>
    </location>
</feature>
<feature type="compositionally biased region" description="Polar residues" evidence="1">
    <location>
        <begin position="123"/>
        <end position="134"/>
    </location>
</feature>
<feature type="compositionally biased region" description="Polar residues" evidence="1">
    <location>
        <begin position="76"/>
        <end position="98"/>
    </location>
</feature>